<organism evidence="1 2">
    <name type="scientific">Mycoplana azooxidifex</name>
    <dbReference type="NCBI Taxonomy" id="1636188"/>
    <lineage>
        <taxon>Bacteria</taxon>
        <taxon>Pseudomonadati</taxon>
        <taxon>Pseudomonadota</taxon>
        <taxon>Alphaproteobacteria</taxon>
        <taxon>Hyphomicrobiales</taxon>
        <taxon>Rhizobiaceae</taxon>
        <taxon>Mycoplana</taxon>
    </lineage>
</organism>
<name>A0A7W6D9R7_9HYPH</name>
<gene>
    <name evidence="1" type="ORF">GGQ64_000070</name>
</gene>
<comment type="caution">
    <text evidence="1">The sequence shown here is derived from an EMBL/GenBank/DDBJ whole genome shotgun (WGS) entry which is preliminary data.</text>
</comment>
<dbReference type="EMBL" id="JACIEE010000001">
    <property type="protein sequence ID" value="MBB3974894.1"/>
    <property type="molecule type" value="Genomic_DNA"/>
</dbReference>
<evidence type="ECO:0000313" key="2">
    <source>
        <dbReference type="Proteomes" id="UP000574761"/>
    </source>
</evidence>
<sequence length="39" mass="4138">MLQKCAGQLPLGKADNPLSSVYRDAAIVCVHPRRALACA</sequence>
<accession>A0A7W6D9R7</accession>
<dbReference type="Proteomes" id="UP000574761">
    <property type="component" value="Unassembled WGS sequence"/>
</dbReference>
<evidence type="ECO:0000313" key="1">
    <source>
        <dbReference type="EMBL" id="MBB3974894.1"/>
    </source>
</evidence>
<keyword evidence="2" id="KW-1185">Reference proteome</keyword>
<proteinExistence type="predicted"/>
<protein>
    <submittedName>
        <fullName evidence="1">Uncharacterized protein</fullName>
    </submittedName>
</protein>
<reference evidence="1 2" key="1">
    <citation type="submission" date="2020-08" db="EMBL/GenBank/DDBJ databases">
        <title>Genomic Encyclopedia of Type Strains, Phase IV (KMG-IV): sequencing the most valuable type-strain genomes for metagenomic binning, comparative biology and taxonomic classification.</title>
        <authorList>
            <person name="Goeker M."/>
        </authorList>
    </citation>
    <scope>NUCLEOTIDE SEQUENCE [LARGE SCALE GENOMIC DNA]</scope>
    <source>
        <strain evidence="1 2">DSM 100211</strain>
    </source>
</reference>
<dbReference type="AlphaFoldDB" id="A0A7W6D9R7"/>